<keyword evidence="7" id="KW-1133">Transmembrane helix</keyword>
<evidence type="ECO:0000256" key="4">
    <source>
        <dbReference type="ARBA" id="ARBA00023157"/>
    </source>
</evidence>
<organism evidence="9 10">
    <name type="scientific">Actinocrinis puniceicyclus</name>
    <dbReference type="NCBI Taxonomy" id="977794"/>
    <lineage>
        <taxon>Bacteria</taxon>
        <taxon>Bacillati</taxon>
        <taxon>Actinomycetota</taxon>
        <taxon>Actinomycetes</taxon>
        <taxon>Catenulisporales</taxon>
        <taxon>Actinospicaceae</taxon>
        <taxon>Actinocrinis</taxon>
    </lineage>
</organism>
<gene>
    <name evidence="9" type="ORF">KGA66_06570</name>
</gene>
<keyword evidence="4" id="KW-1015">Disulfide bond</keyword>
<keyword evidence="7" id="KW-0472">Membrane</keyword>
<reference evidence="9" key="1">
    <citation type="submission" date="2021-04" db="EMBL/GenBank/DDBJ databases">
        <title>Genome based classification of Actinospica acidithermotolerans sp. nov., an actinobacterium isolated from an Indonesian hot spring.</title>
        <authorList>
            <person name="Kusuma A.B."/>
            <person name="Putra K.E."/>
            <person name="Nafisah S."/>
            <person name="Loh J."/>
            <person name="Nouioui I."/>
            <person name="Goodfellow M."/>
        </authorList>
    </citation>
    <scope>NUCLEOTIDE SEQUENCE</scope>
    <source>
        <strain evidence="9">DSM 45618</strain>
    </source>
</reference>
<keyword evidence="3" id="KW-0560">Oxidoreductase</keyword>
<feature type="domain" description="Thioredoxin-like fold" evidence="8">
    <location>
        <begin position="85"/>
        <end position="246"/>
    </location>
</feature>
<protein>
    <submittedName>
        <fullName evidence="9">Thioredoxin domain-containing protein</fullName>
    </submittedName>
</protein>
<evidence type="ECO:0000256" key="5">
    <source>
        <dbReference type="ARBA" id="ARBA00023284"/>
    </source>
</evidence>
<keyword evidence="7" id="KW-0812">Transmembrane</keyword>
<dbReference type="Pfam" id="PF13462">
    <property type="entry name" value="Thioredoxin_4"/>
    <property type="match status" value="1"/>
</dbReference>
<evidence type="ECO:0000256" key="1">
    <source>
        <dbReference type="ARBA" id="ARBA00005791"/>
    </source>
</evidence>
<evidence type="ECO:0000259" key="8">
    <source>
        <dbReference type="Pfam" id="PF13462"/>
    </source>
</evidence>
<evidence type="ECO:0000313" key="10">
    <source>
        <dbReference type="Proteomes" id="UP000677913"/>
    </source>
</evidence>
<evidence type="ECO:0000256" key="2">
    <source>
        <dbReference type="ARBA" id="ARBA00022729"/>
    </source>
</evidence>
<dbReference type="AlphaFoldDB" id="A0A8J7WI47"/>
<dbReference type="Proteomes" id="UP000677913">
    <property type="component" value="Unassembled WGS sequence"/>
</dbReference>
<feature type="transmembrane region" description="Helical" evidence="7">
    <location>
        <begin position="33"/>
        <end position="53"/>
    </location>
</feature>
<comment type="similarity">
    <text evidence="1">Belongs to the thioredoxin family. DsbA subfamily.</text>
</comment>
<dbReference type="PANTHER" id="PTHR13887:SF14">
    <property type="entry name" value="DISULFIDE BOND FORMATION PROTEIN D"/>
    <property type="match status" value="1"/>
</dbReference>
<evidence type="ECO:0000256" key="3">
    <source>
        <dbReference type="ARBA" id="ARBA00023002"/>
    </source>
</evidence>
<evidence type="ECO:0000256" key="6">
    <source>
        <dbReference type="SAM" id="MobiDB-lite"/>
    </source>
</evidence>
<accession>A0A8J7WI47</accession>
<dbReference type="EMBL" id="JAGSXH010000014">
    <property type="protein sequence ID" value="MBS2962701.1"/>
    <property type="molecule type" value="Genomic_DNA"/>
</dbReference>
<evidence type="ECO:0000256" key="7">
    <source>
        <dbReference type="SAM" id="Phobius"/>
    </source>
</evidence>
<dbReference type="RefSeq" id="WP_211465635.1">
    <property type="nucleotide sequence ID" value="NZ_JAGSXH010000014.1"/>
</dbReference>
<feature type="region of interest" description="Disordered" evidence="6">
    <location>
        <begin position="268"/>
        <end position="304"/>
    </location>
</feature>
<feature type="compositionally biased region" description="Low complexity" evidence="6">
    <location>
        <begin position="269"/>
        <end position="304"/>
    </location>
</feature>
<keyword evidence="5" id="KW-0676">Redox-active center</keyword>
<dbReference type="InterPro" id="IPR012336">
    <property type="entry name" value="Thioredoxin-like_fold"/>
</dbReference>
<dbReference type="GO" id="GO:0016491">
    <property type="term" value="F:oxidoreductase activity"/>
    <property type="evidence" value="ECO:0007669"/>
    <property type="project" value="UniProtKB-KW"/>
</dbReference>
<dbReference type="Gene3D" id="3.40.30.10">
    <property type="entry name" value="Glutaredoxin"/>
    <property type="match status" value="1"/>
</dbReference>
<comment type="caution">
    <text evidence="9">The sequence shown here is derived from an EMBL/GenBank/DDBJ whole genome shotgun (WGS) entry which is preliminary data.</text>
</comment>
<name>A0A8J7WI47_9ACTN</name>
<proteinExistence type="inferred from homology"/>
<dbReference type="InterPro" id="IPR036249">
    <property type="entry name" value="Thioredoxin-like_sf"/>
</dbReference>
<sequence length="304" mass="31314">MSKANKVGKELARQRAAQLRQEQARRARRNRLLAVYGSVLGVIVVAVAVAFAVQAATAPKTPAAVPVGAVADTTGGISSADGMAIPLGNADAKVKLTVYEDARCSACKSYETTFTPAYKQLIQNGTLELLIHPVTLIDANTNGSGSLHAGNAFACAQDAGHFEAYHDIIYNNQPAESTDSFASDATLIALAKQVPGLDGKTFENCVNSHRYFDWVRQNYASLNKITNNQPSTPTIYANGKAFTLPTASQATAAQTAFIAAIDKLAGVNPSASPSASSGPSTSASPSAAAGSGASPAPTPSASKS</sequence>
<dbReference type="PANTHER" id="PTHR13887">
    <property type="entry name" value="GLUTATHIONE S-TRANSFERASE KAPPA"/>
    <property type="match status" value="1"/>
</dbReference>
<keyword evidence="2" id="KW-0732">Signal</keyword>
<keyword evidence="10" id="KW-1185">Reference proteome</keyword>
<evidence type="ECO:0000313" key="9">
    <source>
        <dbReference type="EMBL" id="MBS2962701.1"/>
    </source>
</evidence>
<dbReference type="SUPFAM" id="SSF52833">
    <property type="entry name" value="Thioredoxin-like"/>
    <property type="match status" value="1"/>
</dbReference>